<accession>A0AAD6REZ6</accession>
<proteinExistence type="predicted"/>
<dbReference type="Proteomes" id="UP001164929">
    <property type="component" value="Chromosome 2"/>
</dbReference>
<reference evidence="1" key="1">
    <citation type="journal article" date="2023" name="Mol. Ecol. Resour.">
        <title>Chromosome-level genome assembly of a triploid poplar Populus alba 'Berolinensis'.</title>
        <authorList>
            <person name="Chen S."/>
            <person name="Yu Y."/>
            <person name="Wang X."/>
            <person name="Wang S."/>
            <person name="Zhang T."/>
            <person name="Zhou Y."/>
            <person name="He R."/>
            <person name="Meng N."/>
            <person name="Wang Y."/>
            <person name="Liu W."/>
            <person name="Liu Z."/>
            <person name="Liu J."/>
            <person name="Guo Q."/>
            <person name="Huang H."/>
            <person name="Sederoff R.R."/>
            <person name="Wang G."/>
            <person name="Qu G."/>
            <person name="Chen S."/>
        </authorList>
    </citation>
    <scope>NUCLEOTIDE SEQUENCE</scope>
    <source>
        <strain evidence="1">SC-2020</strain>
    </source>
</reference>
<organism evidence="1 2">
    <name type="scientific">Populus alba x Populus x berolinensis</name>
    <dbReference type="NCBI Taxonomy" id="444605"/>
    <lineage>
        <taxon>Eukaryota</taxon>
        <taxon>Viridiplantae</taxon>
        <taxon>Streptophyta</taxon>
        <taxon>Embryophyta</taxon>
        <taxon>Tracheophyta</taxon>
        <taxon>Spermatophyta</taxon>
        <taxon>Magnoliopsida</taxon>
        <taxon>eudicotyledons</taxon>
        <taxon>Gunneridae</taxon>
        <taxon>Pentapetalae</taxon>
        <taxon>rosids</taxon>
        <taxon>fabids</taxon>
        <taxon>Malpighiales</taxon>
        <taxon>Salicaceae</taxon>
        <taxon>Saliceae</taxon>
        <taxon>Populus</taxon>
    </lineage>
</organism>
<dbReference type="AlphaFoldDB" id="A0AAD6REZ6"/>
<evidence type="ECO:0000313" key="1">
    <source>
        <dbReference type="EMBL" id="KAJ7007679.1"/>
    </source>
</evidence>
<evidence type="ECO:0000313" key="2">
    <source>
        <dbReference type="Proteomes" id="UP001164929"/>
    </source>
</evidence>
<sequence length="94" mass="11090">MGIYDENRIKIVYCDQRRYNSSNPSDSENKCIISLVETLNGDNDDSVMRPHVLGFGHETRVYDMVCNDWSIYHKKNQLVMVIWLLDKFSELKMI</sequence>
<gene>
    <name evidence="1" type="ORF">NC653_006650</name>
</gene>
<dbReference type="EMBL" id="JAQIZT010000002">
    <property type="protein sequence ID" value="KAJ7007679.1"/>
    <property type="molecule type" value="Genomic_DNA"/>
</dbReference>
<comment type="caution">
    <text evidence="1">The sequence shown here is derived from an EMBL/GenBank/DDBJ whole genome shotgun (WGS) entry which is preliminary data.</text>
</comment>
<keyword evidence="2" id="KW-1185">Reference proteome</keyword>
<protein>
    <submittedName>
        <fullName evidence="1">Uncharacterized protein</fullName>
    </submittedName>
</protein>
<name>A0AAD6REZ6_9ROSI</name>